<comment type="similarity">
    <text evidence="1">Belongs to the methyltransferase superfamily. LaeA methyltransferase family.</text>
</comment>
<protein>
    <recommendedName>
        <fullName evidence="3">Methyltransferase domain-containing protein</fullName>
    </recommendedName>
</protein>
<dbReference type="PANTHER" id="PTHR43591">
    <property type="entry name" value="METHYLTRANSFERASE"/>
    <property type="match status" value="1"/>
</dbReference>
<sequence>MTSARDQPPTKEPAASPRAIHGVHHELRTAENSAGYLLSVLREKHRANPNLKLLDVGTRSGTISATLAQAIQPDGRVVATDSNSDVLKRAQAVAEEAGVVNIEFQQANIADGLPFEDATFDITHCHQLLTHLPRPVDALREMLRVTKPGGIVAAREGDLETECVWPELPGMVKFHAFTLKFIQMNGGTPKAGRQLLSWALAVGSGVSRDHITPSYGTWCYHEPNEKKAWSQAMVLELRGGRLREVGLDAKFATEEDLEEMATAWEEWAENEDAILGMMHGEILVRKE</sequence>
<dbReference type="GO" id="GO:0008168">
    <property type="term" value="F:methyltransferase activity"/>
    <property type="evidence" value="ECO:0007669"/>
    <property type="project" value="TreeGrafter"/>
</dbReference>
<organism evidence="4 5">
    <name type="scientific">Cytospora paraplurivora</name>
    <dbReference type="NCBI Taxonomy" id="2898453"/>
    <lineage>
        <taxon>Eukaryota</taxon>
        <taxon>Fungi</taxon>
        <taxon>Dikarya</taxon>
        <taxon>Ascomycota</taxon>
        <taxon>Pezizomycotina</taxon>
        <taxon>Sordariomycetes</taxon>
        <taxon>Sordariomycetidae</taxon>
        <taxon>Diaporthales</taxon>
        <taxon>Cytosporaceae</taxon>
        <taxon>Cytospora</taxon>
    </lineage>
</organism>
<evidence type="ECO:0000256" key="1">
    <source>
        <dbReference type="ARBA" id="ARBA00038158"/>
    </source>
</evidence>
<dbReference type="InterPro" id="IPR025714">
    <property type="entry name" value="Methyltranfer_dom"/>
</dbReference>
<name>A0AAN9UBX4_9PEZI</name>
<dbReference type="CDD" id="cd02440">
    <property type="entry name" value="AdoMet_MTases"/>
    <property type="match status" value="1"/>
</dbReference>
<dbReference type="Proteomes" id="UP001320245">
    <property type="component" value="Unassembled WGS sequence"/>
</dbReference>
<dbReference type="SUPFAM" id="SSF53335">
    <property type="entry name" value="S-adenosyl-L-methionine-dependent methyltransferases"/>
    <property type="match status" value="1"/>
</dbReference>
<feature type="region of interest" description="Disordered" evidence="2">
    <location>
        <begin position="1"/>
        <end position="20"/>
    </location>
</feature>
<dbReference type="Pfam" id="PF13847">
    <property type="entry name" value="Methyltransf_31"/>
    <property type="match status" value="1"/>
</dbReference>
<dbReference type="InterPro" id="IPR029063">
    <property type="entry name" value="SAM-dependent_MTases_sf"/>
</dbReference>
<dbReference type="Gene3D" id="3.40.50.150">
    <property type="entry name" value="Vaccinia Virus protein VP39"/>
    <property type="match status" value="1"/>
</dbReference>
<evidence type="ECO:0000313" key="4">
    <source>
        <dbReference type="EMBL" id="KAK7739672.1"/>
    </source>
</evidence>
<dbReference type="PANTHER" id="PTHR43591:SF24">
    <property type="entry name" value="2-METHOXY-6-POLYPRENYL-1,4-BENZOQUINOL METHYLASE, MITOCHONDRIAL"/>
    <property type="match status" value="1"/>
</dbReference>
<dbReference type="AlphaFoldDB" id="A0AAN9UBX4"/>
<evidence type="ECO:0000259" key="3">
    <source>
        <dbReference type="Pfam" id="PF13847"/>
    </source>
</evidence>
<proteinExistence type="inferred from homology"/>
<keyword evidence="5" id="KW-1185">Reference proteome</keyword>
<comment type="caution">
    <text evidence="4">The sequence shown here is derived from an EMBL/GenBank/DDBJ whole genome shotgun (WGS) entry which is preliminary data.</text>
</comment>
<reference evidence="4 5" key="1">
    <citation type="journal article" date="2023" name="PLoS ONE">
        <title>Cytospora paraplurivora sp. nov. isolated from orchards with fruit tree decline syndrome in Ontario, Canada.</title>
        <authorList>
            <person name="Ilyukhin E."/>
            <person name="Nguyen H.D.T."/>
            <person name="Castle A.J."/>
            <person name="Ellouze W."/>
        </authorList>
    </citation>
    <scope>NUCLEOTIDE SEQUENCE [LARGE SCALE GENOMIC DNA]</scope>
    <source>
        <strain evidence="4 5">FDS-564</strain>
    </source>
</reference>
<gene>
    <name evidence="4" type="ORF">SLS53_005639</name>
</gene>
<dbReference type="EMBL" id="JAJSPL020000022">
    <property type="protein sequence ID" value="KAK7739672.1"/>
    <property type="molecule type" value="Genomic_DNA"/>
</dbReference>
<evidence type="ECO:0000313" key="5">
    <source>
        <dbReference type="Proteomes" id="UP001320245"/>
    </source>
</evidence>
<feature type="domain" description="Methyltransferase" evidence="3">
    <location>
        <begin position="48"/>
        <end position="162"/>
    </location>
</feature>
<evidence type="ECO:0000256" key="2">
    <source>
        <dbReference type="SAM" id="MobiDB-lite"/>
    </source>
</evidence>
<accession>A0AAN9UBX4</accession>